<keyword evidence="2" id="KW-0067">ATP-binding</keyword>
<dbReference type="OrthoDB" id="9774491at2"/>
<dbReference type="GO" id="GO:0051301">
    <property type="term" value="P:cell division"/>
    <property type="evidence" value="ECO:0007669"/>
    <property type="project" value="UniProtKB-KW"/>
</dbReference>
<dbReference type="Gene3D" id="3.40.50.300">
    <property type="entry name" value="P-loop containing nucleotide triphosphate hydrolases"/>
    <property type="match status" value="1"/>
</dbReference>
<gene>
    <name evidence="3" type="ORF">SAMN05444581_10952</name>
</gene>
<name>A0A1I4A2H4_9HYPH</name>
<dbReference type="SUPFAM" id="SSF52540">
    <property type="entry name" value="P-loop containing nucleoside triphosphate hydrolases"/>
    <property type="match status" value="1"/>
</dbReference>
<keyword evidence="3" id="KW-0131">Cell cycle</keyword>
<dbReference type="PANTHER" id="PTHR12169:SF6">
    <property type="entry name" value="AFG1-LIKE ATPASE"/>
    <property type="match status" value="1"/>
</dbReference>
<dbReference type="AlphaFoldDB" id="A0A1I4A2H4"/>
<protein>
    <submittedName>
        <fullName evidence="3">Cell division protein ZapE</fullName>
    </submittedName>
</protein>
<keyword evidence="4" id="KW-1185">Reference proteome</keyword>
<dbReference type="EMBL" id="FOSN01000009">
    <property type="protein sequence ID" value="SFK50523.1"/>
    <property type="molecule type" value="Genomic_DNA"/>
</dbReference>
<dbReference type="Proteomes" id="UP000198755">
    <property type="component" value="Unassembled WGS sequence"/>
</dbReference>
<keyword evidence="1" id="KW-0547">Nucleotide-binding</keyword>
<reference evidence="3 4" key="1">
    <citation type="submission" date="2016-10" db="EMBL/GenBank/DDBJ databases">
        <authorList>
            <person name="de Groot N.N."/>
        </authorList>
    </citation>
    <scope>NUCLEOTIDE SEQUENCE [LARGE SCALE GENOMIC DNA]</scope>
    <source>
        <strain evidence="3 4">NE2</strain>
    </source>
</reference>
<evidence type="ECO:0000313" key="3">
    <source>
        <dbReference type="EMBL" id="SFK50523.1"/>
    </source>
</evidence>
<evidence type="ECO:0000256" key="1">
    <source>
        <dbReference type="ARBA" id="ARBA00022741"/>
    </source>
</evidence>
<dbReference type="Pfam" id="PF03969">
    <property type="entry name" value="AFG1_ATPase"/>
    <property type="match status" value="1"/>
</dbReference>
<dbReference type="InterPro" id="IPR027417">
    <property type="entry name" value="P-loop_NTPase"/>
</dbReference>
<dbReference type="InterPro" id="IPR005654">
    <property type="entry name" value="ATPase_AFG1-like"/>
</dbReference>
<dbReference type="RefSeq" id="WP_091682385.1">
    <property type="nucleotide sequence ID" value="NZ_FOSN01000009.1"/>
</dbReference>
<sequence length="411" mass="44968">MRTSRKIRAKDSFGGAVPGSLIELYAEKVRGGLIELDGGQHSVLRKLDHLRVELRDAATGRGARPRLRLLDAFLGKGKPAAPLRGLYIWGSVGRGKTMLMDLFFEKAPAMPKRRVHFHAFMAEVHARIHARRQELKRTGAKGDDPIAFVADVIAGEARLLCFDEFSVTDITDAMILGRLFAALFARGAVIVATSNVEPSKLYKDGLNRALFLPFIDLIESRMEVVHLSARADFRLEKLADRIVYYVPPDAKSAAALTEAFKALTGVDRGAPMTLDILGRELRLPEAHGHVARCSFADLCGASLGPADFLAIARQFHTLILDAIPVLDASRRDEARRFITLIDTLYDRHVKLVASAEAEPAGLYPSAEGREAFEFKRTASRLIEMRSTAYLGLPHGSIDSAGSGDASGLVET</sequence>
<dbReference type="STRING" id="1612308.SAMN05444581_10952"/>
<proteinExistence type="predicted"/>
<evidence type="ECO:0000313" key="4">
    <source>
        <dbReference type="Proteomes" id="UP000198755"/>
    </source>
</evidence>
<keyword evidence="3" id="KW-0132">Cell division</keyword>
<dbReference type="GO" id="GO:0005524">
    <property type="term" value="F:ATP binding"/>
    <property type="evidence" value="ECO:0007669"/>
    <property type="project" value="UniProtKB-KW"/>
</dbReference>
<evidence type="ECO:0000256" key="2">
    <source>
        <dbReference type="ARBA" id="ARBA00022840"/>
    </source>
</evidence>
<accession>A0A1I4A2H4</accession>
<organism evidence="3 4">
    <name type="scientific">Methylocapsa palsarum</name>
    <dbReference type="NCBI Taxonomy" id="1612308"/>
    <lineage>
        <taxon>Bacteria</taxon>
        <taxon>Pseudomonadati</taxon>
        <taxon>Pseudomonadota</taxon>
        <taxon>Alphaproteobacteria</taxon>
        <taxon>Hyphomicrobiales</taxon>
        <taxon>Beijerinckiaceae</taxon>
        <taxon>Methylocapsa</taxon>
    </lineage>
</organism>
<dbReference type="GO" id="GO:0016887">
    <property type="term" value="F:ATP hydrolysis activity"/>
    <property type="evidence" value="ECO:0007669"/>
    <property type="project" value="InterPro"/>
</dbReference>
<dbReference type="NCBIfam" id="NF040713">
    <property type="entry name" value="ZapE"/>
    <property type="match status" value="1"/>
</dbReference>
<dbReference type="GO" id="GO:0005737">
    <property type="term" value="C:cytoplasm"/>
    <property type="evidence" value="ECO:0007669"/>
    <property type="project" value="TreeGrafter"/>
</dbReference>
<dbReference type="PANTHER" id="PTHR12169">
    <property type="entry name" value="ATPASE N2B"/>
    <property type="match status" value="1"/>
</dbReference>